<dbReference type="OrthoDB" id="1922776at2759"/>
<dbReference type="InterPro" id="IPR012340">
    <property type="entry name" value="NA-bd_OB-fold"/>
</dbReference>
<accession>A0A7I8JVJ1</accession>
<proteinExistence type="predicted"/>
<keyword evidence="2" id="KW-1185">Reference proteome</keyword>
<protein>
    <submittedName>
        <fullName evidence="1">Uncharacterized protein</fullName>
    </submittedName>
</protein>
<dbReference type="AlphaFoldDB" id="A0A7I8JVJ1"/>
<reference evidence="1" key="1">
    <citation type="submission" date="2020-02" db="EMBL/GenBank/DDBJ databases">
        <authorList>
            <person name="Scholz U."/>
            <person name="Mascher M."/>
            <person name="Fiebig A."/>
        </authorList>
    </citation>
    <scope>NUCLEOTIDE SEQUENCE</scope>
</reference>
<organism evidence="1 2">
    <name type="scientific">Spirodela intermedia</name>
    <name type="common">Intermediate duckweed</name>
    <dbReference type="NCBI Taxonomy" id="51605"/>
    <lineage>
        <taxon>Eukaryota</taxon>
        <taxon>Viridiplantae</taxon>
        <taxon>Streptophyta</taxon>
        <taxon>Embryophyta</taxon>
        <taxon>Tracheophyta</taxon>
        <taxon>Spermatophyta</taxon>
        <taxon>Magnoliopsida</taxon>
        <taxon>Liliopsida</taxon>
        <taxon>Araceae</taxon>
        <taxon>Lemnoideae</taxon>
        <taxon>Spirodela</taxon>
    </lineage>
</organism>
<name>A0A7I8JVJ1_SPIIN</name>
<evidence type="ECO:0000313" key="1">
    <source>
        <dbReference type="EMBL" id="CAA7387715.1"/>
    </source>
</evidence>
<evidence type="ECO:0000313" key="2">
    <source>
        <dbReference type="Proteomes" id="UP000663760"/>
    </source>
</evidence>
<dbReference type="SUPFAM" id="SSF50249">
    <property type="entry name" value="Nucleic acid-binding proteins"/>
    <property type="match status" value="1"/>
</dbReference>
<dbReference type="Gene3D" id="2.40.50.140">
    <property type="entry name" value="Nucleic acid-binding proteins"/>
    <property type="match status" value="1"/>
</dbReference>
<dbReference type="EMBL" id="LR746264">
    <property type="protein sequence ID" value="CAA7387715.1"/>
    <property type="molecule type" value="Genomic_DNA"/>
</dbReference>
<gene>
    <name evidence="1" type="ORF">SI8410_01000111</name>
</gene>
<dbReference type="Proteomes" id="UP000663760">
    <property type="component" value="Chromosome 1"/>
</dbReference>
<sequence length="164" mass="17995">MELGEGGKPWTGLCTVVAVDSSSTSYRACGVCERTLSDGACHYCSRNGFNPGSCADRRFFRLLISVATPDRVVAVMCFDRVAQGLFGCPADEFFDFCRVNPDAAETACRMLEGEPFKMALTRPRSGSAQHLRVSSMVPLSSEFRPLMELLKAGRSTPSRMMRTM</sequence>